<dbReference type="PANTHER" id="PTHR47842">
    <property type="entry name" value="EXPRESSED PROTEIN"/>
    <property type="match status" value="1"/>
</dbReference>
<dbReference type="Gene3D" id="3.40.50.1820">
    <property type="entry name" value="alpha/beta hydrolase"/>
    <property type="match status" value="1"/>
</dbReference>
<gene>
    <name evidence="4" type="ORF">G7Z17_g10354</name>
</gene>
<feature type="compositionally biased region" description="Pro residues" evidence="2">
    <location>
        <begin position="48"/>
        <end position="59"/>
    </location>
</feature>
<evidence type="ECO:0000256" key="1">
    <source>
        <dbReference type="ARBA" id="ARBA00007920"/>
    </source>
</evidence>
<dbReference type="PANTHER" id="PTHR47842:SF3">
    <property type="entry name" value="DUF676 DOMAIN-CONTAINING PROTEIN"/>
    <property type="match status" value="1"/>
</dbReference>
<reference evidence="4" key="1">
    <citation type="submission" date="2020-03" db="EMBL/GenBank/DDBJ databases">
        <title>Draft Genome Sequence of Cylindrodendrum hubeiense.</title>
        <authorList>
            <person name="Buettner E."/>
            <person name="Kellner H."/>
        </authorList>
    </citation>
    <scope>NUCLEOTIDE SEQUENCE</scope>
    <source>
        <strain evidence="4">IHI 201604</strain>
    </source>
</reference>
<dbReference type="OrthoDB" id="3248508at2759"/>
<feature type="compositionally biased region" description="Low complexity" evidence="2">
    <location>
        <begin position="719"/>
        <end position="731"/>
    </location>
</feature>
<dbReference type="EMBL" id="JAANBB010000332">
    <property type="protein sequence ID" value="KAF7543925.1"/>
    <property type="molecule type" value="Genomic_DNA"/>
</dbReference>
<dbReference type="SUPFAM" id="SSF53474">
    <property type="entry name" value="alpha/beta-Hydrolases"/>
    <property type="match status" value="1"/>
</dbReference>
<name>A0A9P5H7B8_9HYPO</name>
<feature type="compositionally biased region" description="Pro residues" evidence="2">
    <location>
        <begin position="20"/>
        <end position="35"/>
    </location>
</feature>
<feature type="region of interest" description="Disordered" evidence="2">
    <location>
        <begin position="1"/>
        <end position="98"/>
    </location>
</feature>
<feature type="compositionally biased region" description="Basic and acidic residues" evidence="2">
    <location>
        <begin position="663"/>
        <end position="712"/>
    </location>
</feature>
<dbReference type="Pfam" id="PF05057">
    <property type="entry name" value="DUF676"/>
    <property type="match status" value="1"/>
</dbReference>
<feature type="compositionally biased region" description="Low complexity" evidence="2">
    <location>
        <begin position="78"/>
        <end position="98"/>
    </location>
</feature>
<evidence type="ECO:0000313" key="4">
    <source>
        <dbReference type="EMBL" id="KAF7543925.1"/>
    </source>
</evidence>
<feature type="domain" description="DUF676" evidence="3">
    <location>
        <begin position="106"/>
        <end position="222"/>
    </location>
</feature>
<feature type="compositionally biased region" description="Basic and acidic residues" evidence="2">
    <location>
        <begin position="605"/>
        <end position="620"/>
    </location>
</feature>
<feature type="compositionally biased region" description="Polar residues" evidence="2">
    <location>
        <begin position="259"/>
        <end position="278"/>
    </location>
</feature>
<feature type="compositionally biased region" description="Basic and acidic residues" evidence="2">
    <location>
        <begin position="535"/>
        <end position="557"/>
    </location>
</feature>
<sequence>MGSPPTPPPPYEVESYPHPSYAPPSSSPGPAPSSQPPVVSSLLDGKVPFPPPSPAPGGPSLPAGVFLGSDPRSSSTQSLLPADSYAPSPSLSSSSAADPRGRRTLLVIYLHGFNGNDQSFRSFPAHVHALLTNMLVDSHVIHSKIYPRYKTYRSVDVARDNFSTWIAPHESPTTDVILVGHSMGGILAADIVLMPDYNPYGQRLFKHRILGHVSLDCPFLGLHPGIIVSGIQSLFKPAPQPQEPGLDNSSTYHLDALNNPASPGTSSVNLTPSQSSQAGYAPSIASTSSSAPSAFAPADPFFNQPFFNDAAFREQPFVRRMLHFASKYRSEGLVQAAVKHVGSYLEFGGCLADLAGLEARYCRLRALEDVDELQPFGPGKDPRGPTTRVRFVNYYTLSNGRPKTVKPEIPSSDSSDGEVEPRASSQMEGFHSETRMDMNNSLGLASPSPLDNDDKYHLKSSFDSPRPSITIEDHDQRGKSPAADPAPYHKANSKAPETRGYEDTTNEDGVSLCSDMDRLSMQVLDPTPMDEPSPLDEHSFKDEPIIKDESISRDKATPMEASTPSEPRDSTTTHSRPSIEQDFELDLAPVPDEPVQPDLPNLELYTDKDARKQAEREAKRLQRAYDQAVKDRTKAIREREKIIDKRRKKALKAAEKLAKEALKEAEKLEKEATKEAEEKEKAARKEAERQESHEVKEKRRLEQEALRMEQEALRLQYEQIRQQQPAHQQPLSQPPPPPTERDIASSSSITSPPAVIPEAAPRNIASYPSSIAPPKPAVPEKPRKLRQFCNLPDPVPSANGGTARDPTWSTSLWPTSTRSVRTAGCSCPGHIMSGWWAT</sequence>
<dbReference type="AlphaFoldDB" id="A0A9P5H7B8"/>
<feature type="region of interest" description="Disordered" evidence="2">
    <location>
        <begin position="402"/>
        <end position="633"/>
    </location>
</feature>
<comment type="caution">
    <text evidence="4">The sequence shown here is derived from an EMBL/GenBank/DDBJ whole genome shotgun (WGS) entry which is preliminary data.</text>
</comment>
<feature type="compositionally biased region" description="Pro residues" evidence="2">
    <location>
        <begin position="1"/>
        <end position="11"/>
    </location>
</feature>
<comment type="similarity">
    <text evidence="1">Belongs to the putative lipase ROG1 family.</text>
</comment>
<protein>
    <recommendedName>
        <fullName evidence="3">DUF676 domain-containing protein</fullName>
    </recommendedName>
</protein>
<dbReference type="CDD" id="cd06503">
    <property type="entry name" value="ATP-synt_Fo_b"/>
    <property type="match status" value="1"/>
</dbReference>
<evidence type="ECO:0000259" key="3">
    <source>
        <dbReference type="Pfam" id="PF05057"/>
    </source>
</evidence>
<feature type="compositionally biased region" description="Low complexity" evidence="2">
    <location>
        <begin position="744"/>
        <end position="757"/>
    </location>
</feature>
<evidence type="ECO:0000313" key="5">
    <source>
        <dbReference type="Proteomes" id="UP000722485"/>
    </source>
</evidence>
<dbReference type="Proteomes" id="UP000722485">
    <property type="component" value="Unassembled WGS sequence"/>
</dbReference>
<feature type="region of interest" description="Disordered" evidence="2">
    <location>
        <begin position="238"/>
        <end position="284"/>
    </location>
</feature>
<proteinExistence type="inferred from homology"/>
<accession>A0A9P5H7B8</accession>
<evidence type="ECO:0000256" key="2">
    <source>
        <dbReference type="SAM" id="MobiDB-lite"/>
    </source>
</evidence>
<keyword evidence="5" id="KW-1185">Reference proteome</keyword>
<dbReference type="InterPro" id="IPR007751">
    <property type="entry name" value="DUF676_lipase-like"/>
</dbReference>
<dbReference type="InterPro" id="IPR029058">
    <property type="entry name" value="AB_hydrolase_fold"/>
</dbReference>
<organism evidence="4 5">
    <name type="scientific">Cylindrodendrum hubeiense</name>
    <dbReference type="NCBI Taxonomy" id="595255"/>
    <lineage>
        <taxon>Eukaryota</taxon>
        <taxon>Fungi</taxon>
        <taxon>Dikarya</taxon>
        <taxon>Ascomycota</taxon>
        <taxon>Pezizomycotina</taxon>
        <taxon>Sordariomycetes</taxon>
        <taxon>Hypocreomycetidae</taxon>
        <taxon>Hypocreales</taxon>
        <taxon>Nectriaceae</taxon>
        <taxon>Cylindrodendrum</taxon>
    </lineage>
</organism>
<feature type="region of interest" description="Disordered" evidence="2">
    <location>
        <begin position="663"/>
        <end position="813"/>
    </location>
</feature>